<keyword evidence="2" id="KW-1133">Transmembrane helix</keyword>
<evidence type="ECO:0000313" key="5">
    <source>
        <dbReference type="Proteomes" id="UP000001964"/>
    </source>
</evidence>
<accession>Q0AQE3</accession>
<gene>
    <name evidence="4" type="ordered locus">Mmar10_1201</name>
</gene>
<dbReference type="STRING" id="394221.Mmar10_1201"/>
<feature type="transmembrane region" description="Helical" evidence="2">
    <location>
        <begin position="24"/>
        <end position="45"/>
    </location>
</feature>
<feature type="compositionally biased region" description="Low complexity" evidence="1">
    <location>
        <begin position="228"/>
        <end position="246"/>
    </location>
</feature>
<dbReference type="KEGG" id="mmr:Mmar10_1201"/>
<sequence length="261" mass="27754" precursor="true">MVDIFEEVDEELRRDKYQDLLRQWGPWALGAALAVIAGSVAWQSFDAWQTGGRQTASDAFIAAMTHSESGELALAAAGLETLAENGTPGYVSLALIQRGNVAIEQGDNAAATGFFEQAAAQASDPLLRDMAEIRAVWSSWDSLSFSDIDLRLSRLVNADSPYRHIARETIAAAALRADNIERARTQYQFLSFSSDAPAGVQRRAQEAMALIAQRMALAEPAADEATTDDAVTGADPSAPVDGAAETAAEEETTDAGDSGDD</sequence>
<dbReference type="HOGENOM" id="CLU_073302_1_1_5"/>
<feature type="region of interest" description="Disordered" evidence="1">
    <location>
        <begin position="218"/>
        <end position="261"/>
    </location>
</feature>
<dbReference type="eggNOG" id="COG4649">
    <property type="taxonomic scope" value="Bacteria"/>
</dbReference>
<keyword evidence="2" id="KW-0812">Transmembrane</keyword>
<feature type="compositionally biased region" description="Acidic residues" evidence="1">
    <location>
        <begin position="247"/>
        <end position="261"/>
    </location>
</feature>
<evidence type="ECO:0000256" key="2">
    <source>
        <dbReference type="SAM" id="Phobius"/>
    </source>
</evidence>
<dbReference type="Proteomes" id="UP000001964">
    <property type="component" value="Chromosome"/>
</dbReference>
<feature type="domain" description="Ancillary SecYEG translocon subunit/Cell division coordinator CpoB TPR" evidence="3">
    <location>
        <begin position="22"/>
        <end position="134"/>
    </location>
</feature>
<dbReference type="InterPro" id="IPR011990">
    <property type="entry name" value="TPR-like_helical_dom_sf"/>
</dbReference>
<keyword evidence="5" id="KW-1185">Reference proteome</keyword>
<dbReference type="RefSeq" id="WP_011643141.1">
    <property type="nucleotide sequence ID" value="NC_008347.1"/>
</dbReference>
<organism evidence="4 5">
    <name type="scientific">Maricaulis maris (strain MCS10)</name>
    <name type="common">Caulobacter maris</name>
    <dbReference type="NCBI Taxonomy" id="394221"/>
    <lineage>
        <taxon>Bacteria</taxon>
        <taxon>Pseudomonadati</taxon>
        <taxon>Pseudomonadota</taxon>
        <taxon>Alphaproteobacteria</taxon>
        <taxon>Maricaulales</taxon>
        <taxon>Maricaulaceae</taxon>
        <taxon>Maricaulis</taxon>
    </lineage>
</organism>
<reference evidence="4 5" key="1">
    <citation type="submission" date="2006-08" db="EMBL/GenBank/DDBJ databases">
        <title>Complete sequence of Maricaulis maris MCS10.</title>
        <authorList>
            <consortium name="US DOE Joint Genome Institute"/>
            <person name="Copeland A."/>
            <person name="Lucas S."/>
            <person name="Lapidus A."/>
            <person name="Barry K."/>
            <person name="Detter J.C."/>
            <person name="Glavina del Rio T."/>
            <person name="Hammon N."/>
            <person name="Israni S."/>
            <person name="Dalin E."/>
            <person name="Tice H."/>
            <person name="Pitluck S."/>
            <person name="Saunders E."/>
            <person name="Brettin T."/>
            <person name="Bruce D."/>
            <person name="Han C."/>
            <person name="Tapia R."/>
            <person name="Gilna P."/>
            <person name="Schmutz J."/>
            <person name="Larimer F."/>
            <person name="Land M."/>
            <person name="Hauser L."/>
            <person name="Kyrpides N."/>
            <person name="Mikhailova N."/>
            <person name="Viollier P."/>
            <person name="Stephens C."/>
            <person name="Richardson P."/>
        </authorList>
    </citation>
    <scope>NUCLEOTIDE SEQUENCE [LARGE SCALE GENOMIC DNA]</scope>
    <source>
        <strain evidence="4 5">MCS10</strain>
    </source>
</reference>
<keyword evidence="2" id="KW-0472">Membrane</keyword>
<evidence type="ECO:0000313" key="4">
    <source>
        <dbReference type="EMBL" id="ABI65494.1"/>
    </source>
</evidence>
<evidence type="ECO:0000259" key="3">
    <source>
        <dbReference type="Pfam" id="PF09976"/>
    </source>
</evidence>
<dbReference type="Pfam" id="PF09976">
    <property type="entry name" value="TPR_21"/>
    <property type="match status" value="1"/>
</dbReference>
<protein>
    <recommendedName>
        <fullName evidence="3">Ancillary SecYEG translocon subunit/Cell division coordinator CpoB TPR domain-containing protein</fullName>
    </recommendedName>
</protein>
<dbReference type="SUPFAM" id="SSF48452">
    <property type="entry name" value="TPR-like"/>
    <property type="match status" value="1"/>
</dbReference>
<proteinExistence type="predicted"/>
<evidence type="ECO:0000256" key="1">
    <source>
        <dbReference type="SAM" id="MobiDB-lite"/>
    </source>
</evidence>
<dbReference type="InterPro" id="IPR018704">
    <property type="entry name" value="SecYEG/CpoB_TPR"/>
</dbReference>
<dbReference type="EMBL" id="CP000449">
    <property type="protein sequence ID" value="ABI65494.1"/>
    <property type="molecule type" value="Genomic_DNA"/>
</dbReference>
<dbReference type="AlphaFoldDB" id="Q0AQE3"/>
<name>Q0AQE3_MARMM</name>